<evidence type="ECO:0000313" key="1">
    <source>
        <dbReference type="EMBL" id="AIY90689.1"/>
    </source>
</evidence>
<organism evidence="1 2">
    <name type="scientific">Geoglobus acetivorans</name>
    <dbReference type="NCBI Taxonomy" id="565033"/>
    <lineage>
        <taxon>Archaea</taxon>
        <taxon>Methanobacteriati</taxon>
        <taxon>Methanobacteriota</taxon>
        <taxon>Archaeoglobi</taxon>
        <taxon>Archaeoglobales</taxon>
        <taxon>Archaeoglobaceae</taxon>
        <taxon>Geoglobus</taxon>
    </lineage>
</organism>
<proteinExistence type="predicted"/>
<dbReference type="Proteomes" id="UP000030624">
    <property type="component" value="Chromosome"/>
</dbReference>
<gene>
    <name evidence="1" type="ORF">GACE_1658</name>
</gene>
<name>A0A0A7GF83_GEOAI</name>
<dbReference type="AlphaFoldDB" id="A0A0A7GF83"/>
<dbReference type="KEGG" id="gac:GACE_1658"/>
<accession>A0A0A7GF83</accession>
<reference evidence="1 2" key="1">
    <citation type="journal article" date="2015" name="Appl. Environ. Microbiol.">
        <title>The Geoglobus acetivorans genome: Fe(III) reduction, acetate utilization, autotrophic growth, and degradation of aromatic compounds in a hyperthermophilic archaeon.</title>
        <authorList>
            <person name="Mardanov A.V."/>
            <person name="Slododkina G.B."/>
            <person name="Slobodkin A.I."/>
            <person name="Beletsky A.V."/>
            <person name="Gavrilov S.N."/>
            <person name="Kublanov I.V."/>
            <person name="Bonch-Osmolovskaya E.A."/>
            <person name="Skryabin K.G."/>
            <person name="Ravin N.V."/>
        </authorList>
    </citation>
    <scope>NUCLEOTIDE SEQUENCE [LARGE SCALE GENOMIC DNA]</scope>
    <source>
        <strain evidence="1 2">SBH6</strain>
    </source>
</reference>
<dbReference type="eggNOG" id="arCOG02123">
    <property type="taxonomic scope" value="Archaea"/>
</dbReference>
<dbReference type="HOGENOM" id="CLU_3020808_0_0_2"/>
<evidence type="ECO:0000313" key="2">
    <source>
        <dbReference type="Proteomes" id="UP000030624"/>
    </source>
</evidence>
<evidence type="ECO:0008006" key="3">
    <source>
        <dbReference type="Google" id="ProtNLM"/>
    </source>
</evidence>
<sequence length="55" mass="6303">MYFAAKALLALKKIYPKTHRGLIAKFGLEYVNMSIIDSYYAKALAYGEEKAGEWR</sequence>
<dbReference type="Gene3D" id="1.20.120.330">
    <property type="entry name" value="Nucleotidyltransferases domain 2"/>
    <property type="match status" value="1"/>
</dbReference>
<protein>
    <recommendedName>
        <fullName evidence="3">HEPN domain-containing protein</fullName>
    </recommendedName>
</protein>
<dbReference type="EMBL" id="CP009552">
    <property type="protein sequence ID" value="AIY90689.1"/>
    <property type="molecule type" value="Genomic_DNA"/>
</dbReference>
<dbReference type="STRING" id="565033.GACE_1658"/>